<gene>
    <name evidence="2" type="ORF">LMG18095_04718</name>
</gene>
<keyword evidence="3" id="KW-1185">Reference proteome</keyword>
<name>A0ABM9JY53_9RALS</name>
<proteinExistence type="predicted"/>
<feature type="domain" description="TniQ" evidence="1">
    <location>
        <begin position="3"/>
        <end position="154"/>
    </location>
</feature>
<dbReference type="EMBL" id="CATZAR010000034">
    <property type="protein sequence ID" value="CAJ0808231.1"/>
    <property type="molecule type" value="Genomic_DNA"/>
</dbReference>
<evidence type="ECO:0000259" key="1">
    <source>
        <dbReference type="Pfam" id="PF06527"/>
    </source>
</evidence>
<evidence type="ECO:0000313" key="3">
    <source>
        <dbReference type="Proteomes" id="UP001189773"/>
    </source>
</evidence>
<dbReference type="Proteomes" id="UP001189773">
    <property type="component" value="Unassembled WGS sequence"/>
</dbReference>
<evidence type="ECO:0000313" key="2">
    <source>
        <dbReference type="EMBL" id="CAJ0808231.1"/>
    </source>
</evidence>
<protein>
    <recommendedName>
        <fullName evidence="1">TniQ domain-containing protein</fullName>
    </recommendedName>
</protein>
<reference evidence="2 3" key="1">
    <citation type="submission" date="2023-07" db="EMBL/GenBank/DDBJ databases">
        <authorList>
            <person name="Peeters C."/>
        </authorList>
    </citation>
    <scope>NUCLEOTIDE SEQUENCE [LARGE SCALE GENOMIC DNA]</scope>
    <source>
        <strain evidence="2 3">LMG 18095</strain>
    </source>
</reference>
<dbReference type="InterPro" id="IPR009492">
    <property type="entry name" value="TniQ"/>
</dbReference>
<sequence length="228" mass="24236">MLAPDETAFSLLARTRSICGSQNSKAICRSLLGGDEHAGLIFDFPQRLAVLASHLSWPLCDPTTLASQATVLPFYVRFRNPSVATRAIAKMCGPTVAALKDDLGLRASAGGTGAMVKTCPECMAADTAALGVPYWHRTLQLPGVTICPTHCVPLLESGSVGQGKQQRFRLPHELRWASVRGQRFGARPDPCALRLSKLSAAALSAELPGGFCPGTLHFGLLPVSWTPC</sequence>
<comment type="caution">
    <text evidence="2">The sequence shown here is derived from an EMBL/GenBank/DDBJ whole genome shotgun (WGS) entry which is preliminary data.</text>
</comment>
<dbReference type="Pfam" id="PF06527">
    <property type="entry name" value="TniQ"/>
    <property type="match status" value="1"/>
</dbReference>
<accession>A0ABM9JY53</accession>
<organism evidence="2 3">
    <name type="scientific">Ralstonia thomasii</name>
    <dbReference type="NCBI Taxonomy" id="3058596"/>
    <lineage>
        <taxon>Bacteria</taxon>
        <taxon>Pseudomonadati</taxon>
        <taxon>Pseudomonadota</taxon>
        <taxon>Betaproteobacteria</taxon>
        <taxon>Burkholderiales</taxon>
        <taxon>Burkholderiaceae</taxon>
        <taxon>Ralstonia</taxon>
    </lineage>
</organism>